<dbReference type="STRING" id="1121455.SAMN02745728_02255"/>
<keyword evidence="10" id="KW-1185">Reference proteome</keyword>
<evidence type="ECO:0000313" key="9">
    <source>
        <dbReference type="EMBL" id="SHN71940.1"/>
    </source>
</evidence>
<proteinExistence type="inferred from homology"/>
<dbReference type="GO" id="GO:0005524">
    <property type="term" value="F:ATP binding"/>
    <property type="evidence" value="ECO:0007669"/>
    <property type="project" value="UniProtKB-KW"/>
</dbReference>
<keyword evidence="5" id="KW-0067">ATP-binding</keyword>
<dbReference type="Pfam" id="PF07005">
    <property type="entry name" value="SBD_N"/>
    <property type="match status" value="1"/>
</dbReference>
<dbReference type="Gene3D" id="3.40.50.10840">
    <property type="entry name" value="Putative sugar-binding, N-terminal domain"/>
    <property type="match status" value="1"/>
</dbReference>
<feature type="domain" description="Four-carbon acid sugar kinase N-terminal" evidence="7">
    <location>
        <begin position="2"/>
        <end position="222"/>
    </location>
</feature>
<dbReference type="Gene3D" id="3.40.980.20">
    <property type="entry name" value="Four-carbon acid sugar kinase, nucleotide binding domain"/>
    <property type="match status" value="1"/>
</dbReference>
<accession>A0A1M7TMK6</accession>
<dbReference type="Proteomes" id="UP000186469">
    <property type="component" value="Unassembled WGS sequence"/>
</dbReference>
<evidence type="ECO:0000256" key="4">
    <source>
        <dbReference type="ARBA" id="ARBA00022777"/>
    </source>
</evidence>
<evidence type="ECO:0000313" key="10">
    <source>
        <dbReference type="Proteomes" id="UP000186469"/>
    </source>
</evidence>
<feature type="domain" description="Four-carbon acid sugar kinase nucleotide binding" evidence="8">
    <location>
        <begin position="244"/>
        <end position="414"/>
    </location>
</feature>
<evidence type="ECO:0000256" key="1">
    <source>
        <dbReference type="ARBA" id="ARBA00005715"/>
    </source>
</evidence>
<dbReference type="InterPro" id="IPR042213">
    <property type="entry name" value="NBD_C_sf"/>
</dbReference>
<dbReference type="Pfam" id="PF17042">
    <property type="entry name" value="NBD_C"/>
    <property type="match status" value="1"/>
</dbReference>
<dbReference type="AlphaFoldDB" id="A0A1M7TMK6"/>
<dbReference type="InterPro" id="IPR010737">
    <property type="entry name" value="4-carb_acid_sugar_kinase_N"/>
</dbReference>
<evidence type="ECO:0000256" key="6">
    <source>
        <dbReference type="ARBA" id="ARBA00023277"/>
    </source>
</evidence>
<sequence length="428" mass="47150">MIIADDLTGANATGVLLARERFKAITLLNYNDKELIKNFEVIALTTNSRGLEPKEAYKKVADAVDFLSSEPVSFFNKRIDSTLRGNIGAEVNAMLDKLPKHIAVVVASFPSSQRVSIGGFLMVGDIPLEMTAIAKDPKNPINTSLVSEIVESQTKRKTAYISLQSVLRGRECVLKDLIEHVKNGAEIVIVDASTDHNIKTIAEACYQSQLKIVTVDPGPFTYYYAKEFIGHTESKQAGKKIIAAIGSVSNLGRRQVQELRLNYDVLVEKIDSESLLDLNTKDSEIERVVKTIIKDIDNYRMFVLVTTLEEDDVLNLKQKALELNSSVEEISQTINKSIAQITHAIIDQTFGKIGGVYTSGGDVTVAFCQEANAKGVEVKDNIIPLAVYGRLIKGKYDRLPIITKGGMIGDDLTLVKCMEYLLTKTSTE</sequence>
<dbReference type="SUPFAM" id="SSF142764">
    <property type="entry name" value="YgbK-like"/>
    <property type="match status" value="1"/>
</dbReference>
<evidence type="ECO:0000256" key="5">
    <source>
        <dbReference type="ARBA" id="ARBA00022840"/>
    </source>
</evidence>
<name>A0A1M7TMK6_9BACT</name>
<evidence type="ECO:0000256" key="3">
    <source>
        <dbReference type="ARBA" id="ARBA00022741"/>
    </source>
</evidence>
<keyword evidence="6" id="KW-0119">Carbohydrate metabolism</keyword>
<comment type="similarity">
    <text evidence="1">Belongs to the four-carbon acid sugar kinase family.</text>
</comment>
<dbReference type="GO" id="GO:0016301">
    <property type="term" value="F:kinase activity"/>
    <property type="evidence" value="ECO:0007669"/>
    <property type="project" value="UniProtKB-KW"/>
</dbReference>
<keyword evidence="2" id="KW-0808">Transferase</keyword>
<dbReference type="InterPro" id="IPR037051">
    <property type="entry name" value="4-carb_acid_sugar_kinase_N_sf"/>
</dbReference>
<evidence type="ECO:0000259" key="8">
    <source>
        <dbReference type="Pfam" id="PF17042"/>
    </source>
</evidence>
<protein>
    <submittedName>
        <fullName evidence="9">Uncharacterized conserved protein YgbK, DUF1537 family</fullName>
    </submittedName>
</protein>
<keyword evidence="3" id="KW-0547">Nucleotide-binding</keyword>
<gene>
    <name evidence="9" type="ORF">SAMN02745728_02255</name>
</gene>
<evidence type="ECO:0000259" key="7">
    <source>
        <dbReference type="Pfam" id="PF07005"/>
    </source>
</evidence>
<dbReference type="InterPro" id="IPR031475">
    <property type="entry name" value="NBD_C"/>
</dbReference>
<dbReference type="EMBL" id="FRDI01000016">
    <property type="protein sequence ID" value="SHN71940.1"/>
    <property type="molecule type" value="Genomic_DNA"/>
</dbReference>
<reference evidence="9 10" key="1">
    <citation type="submission" date="2016-12" db="EMBL/GenBank/DDBJ databases">
        <authorList>
            <person name="Song W.-J."/>
            <person name="Kurnit D.M."/>
        </authorList>
    </citation>
    <scope>NUCLEOTIDE SEQUENCE [LARGE SCALE GENOMIC DNA]</scope>
    <source>
        <strain evidence="9 10">DSM 11393</strain>
    </source>
</reference>
<evidence type="ECO:0000256" key="2">
    <source>
        <dbReference type="ARBA" id="ARBA00022679"/>
    </source>
</evidence>
<organism evidence="9 10">
    <name type="scientific">Desulfovibrio litoralis DSM 11393</name>
    <dbReference type="NCBI Taxonomy" id="1121455"/>
    <lineage>
        <taxon>Bacteria</taxon>
        <taxon>Pseudomonadati</taxon>
        <taxon>Thermodesulfobacteriota</taxon>
        <taxon>Desulfovibrionia</taxon>
        <taxon>Desulfovibrionales</taxon>
        <taxon>Desulfovibrionaceae</taxon>
        <taxon>Desulfovibrio</taxon>
    </lineage>
</organism>
<keyword evidence="4" id="KW-0418">Kinase</keyword>